<reference evidence="1" key="1">
    <citation type="submission" date="2021-06" db="EMBL/GenBank/DDBJ databases">
        <authorList>
            <person name="Hodson N. C."/>
            <person name="Mongue J. A."/>
            <person name="Jaron S. K."/>
        </authorList>
    </citation>
    <scope>NUCLEOTIDE SEQUENCE</scope>
</reference>
<protein>
    <submittedName>
        <fullName evidence="1">Uncharacterized protein</fullName>
    </submittedName>
</protein>
<dbReference type="Proteomes" id="UP000708208">
    <property type="component" value="Unassembled WGS sequence"/>
</dbReference>
<sequence>MAFTVLKKNGIYGFE</sequence>
<evidence type="ECO:0000313" key="1">
    <source>
        <dbReference type="EMBL" id="CAG7826994.1"/>
    </source>
</evidence>
<feature type="non-terminal residue" evidence="1">
    <location>
        <position position="1"/>
    </location>
</feature>
<gene>
    <name evidence="1" type="ORF">AFUS01_LOCUS37011</name>
</gene>
<comment type="caution">
    <text evidence="1">The sequence shown here is derived from an EMBL/GenBank/DDBJ whole genome shotgun (WGS) entry which is preliminary data.</text>
</comment>
<keyword evidence="2" id="KW-1185">Reference proteome</keyword>
<proteinExistence type="predicted"/>
<dbReference type="EMBL" id="CAJVCH010541899">
    <property type="protein sequence ID" value="CAG7826994.1"/>
    <property type="molecule type" value="Genomic_DNA"/>
</dbReference>
<name>A0A8J2PKQ9_9HEXA</name>
<accession>A0A8J2PKQ9</accession>
<organism evidence="1 2">
    <name type="scientific">Allacma fusca</name>
    <dbReference type="NCBI Taxonomy" id="39272"/>
    <lineage>
        <taxon>Eukaryota</taxon>
        <taxon>Metazoa</taxon>
        <taxon>Ecdysozoa</taxon>
        <taxon>Arthropoda</taxon>
        <taxon>Hexapoda</taxon>
        <taxon>Collembola</taxon>
        <taxon>Symphypleona</taxon>
        <taxon>Sminthuridae</taxon>
        <taxon>Allacma</taxon>
    </lineage>
</organism>
<evidence type="ECO:0000313" key="2">
    <source>
        <dbReference type="Proteomes" id="UP000708208"/>
    </source>
</evidence>